<accession>Q8JTA7</accession>
<dbReference type="RefSeq" id="NP_659392.1">
    <property type="nucleotide sequence ID" value="NC_004036.1"/>
</dbReference>
<reference evidence="1 2" key="2">
    <citation type="journal article" date="2002" name="Transgenics">
        <title>Promoter deletion and comparative expression analysis of the Mirabilis mosaic caulimovirus (MMV) sub-genomic transcript (Sgt) promoter in transgenic plants.</title>
        <authorList>
            <person name="Dey N."/>
            <person name="Maiti I.B."/>
        </authorList>
    </citation>
    <scope>NUCLEOTIDE SEQUENCE [LARGE SCALE GENOMIC DNA]</scope>
</reference>
<dbReference type="Proteomes" id="UP000201177">
    <property type="component" value="Segment"/>
</dbReference>
<reference evidence="1 2" key="1">
    <citation type="journal article" date="1999" name="Plant Mol. Biol.">
        <title>Structure and promoter/leader deletion analysis of mirabilis mosaic virus (MMV) full-length transcript promoter in transgenic plants.</title>
        <authorList>
            <person name="Dey N."/>
            <person name="Maiti I.B."/>
        </authorList>
    </citation>
    <scope>NUCLEOTIDE SEQUENCE [LARGE SCALE GENOMIC DNA]</scope>
</reference>
<dbReference type="GeneID" id="949171"/>
<evidence type="ECO:0000313" key="2">
    <source>
        <dbReference type="Proteomes" id="UP000201177"/>
    </source>
</evidence>
<protein>
    <submittedName>
        <fullName evidence="1">ORFVII</fullName>
    </submittedName>
</protein>
<name>Q8JTA7_9VIRU</name>
<evidence type="ECO:0000313" key="1">
    <source>
        <dbReference type="EMBL" id="AAM53130.1"/>
    </source>
</evidence>
<keyword evidence="2" id="KW-1185">Reference proteome</keyword>
<proteinExistence type="predicted"/>
<organism evidence="1 2">
    <name type="scientific">Mirabilis mosaic virus</name>
    <dbReference type="NCBI Taxonomy" id="194445"/>
    <lineage>
        <taxon>Viruses</taxon>
        <taxon>Riboviria</taxon>
        <taxon>Pararnavirae</taxon>
        <taxon>Artverviricota</taxon>
        <taxon>Revtraviricetes</taxon>
        <taxon>Ortervirales</taxon>
        <taxon>Caulimoviridae</taxon>
        <taxon>Caulimovirus</taxon>
        <taxon>Caulimovirus tessellomirabilis</taxon>
    </lineage>
</organism>
<dbReference type="KEGG" id="vg:949171"/>
<sequence>MNLSSTELIAILLAPDKAILLAKNLLENPVKNERRNEPFIYSLPRHAEHPMLPEIPLWQIFCPTWYQSHVLIIFS</sequence>
<dbReference type="EMBL" id="AF454635">
    <property type="protein sequence ID" value="AAM53130.1"/>
    <property type="molecule type" value="Genomic_DNA"/>
</dbReference>